<comment type="subcellular location">
    <subcellularLocation>
        <location evidence="1">Cell outer membrane</location>
    </subcellularLocation>
</comment>
<dbReference type="AlphaFoldDB" id="A0A1I5EY92"/>
<dbReference type="CDD" id="cd07185">
    <property type="entry name" value="OmpA_C-like"/>
    <property type="match status" value="1"/>
</dbReference>
<evidence type="ECO:0000256" key="1">
    <source>
        <dbReference type="ARBA" id="ARBA00004442"/>
    </source>
</evidence>
<keyword evidence="8" id="KW-1185">Reference proteome</keyword>
<name>A0A1I5EY92_9BACT</name>
<evidence type="ECO:0000256" key="4">
    <source>
        <dbReference type="PROSITE-ProRule" id="PRU00339"/>
    </source>
</evidence>
<keyword evidence="3" id="KW-0998">Cell outer membrane</keyword>
<dbReference type="SUPFAM" id="SSF103088">
    <property type="entry name" value="OmpA-like"/>
    <property type="match status" value="1"/>
</dbReference>
<keyword evidence="4" id="KW-0802">TPR repeat</keyword>
<evidence type="ECO:0000313" key="8">
    <source>
        <dbReference type="Proteomes" id="UP000199564"/>
    </source>
</evidence>
<dbReference type="Gene3D" id="1.25.40.10">
    <property type="entry name" value="Tetratricopeptide repeat domain"/>
    <property type="match status" value="1"/>
</dbReference>
<dbReference type="PROSITE" id="PS51257">
    <property type="entry name" value="PROKAR_LIPOPROTEIN"/>
    <property type="match status" value="1"/>
</dbReference>
<dbReference type="Gene3D" id="2.120.10.30">
    <property type="entry name" value="TolB, C-terminal domain"/>
    <property type="match status" value="1"/>
</dbReference>
<reference evidence="8" key="1">
    <citation type="submission" date="2016-10" db="EMBL/GenBank/DDBJ databases">
        <authorList>
            <person name="Varghese N."/>
            <person name="Submissions S."/>
        </authorList>
    </citation>
    <scope>NUCLEOTIDE SEQUENCE [LARGE SCALE GENOMIC DNA]</scope>
    <source>
        <strain evidence="8">DSM 15282</strain>
    </source>
</reference>
<accession>A0A1I5EY92</accession>
<proteinExistence type="predicted"/>
<dbReference type="InterPro" id="IPR036737">
    <property type="entry name" value="OmpA-like_sf"/>
</dbReference>
<evidence type="ECO:0000256" key="5">
    <source>
        <dbReference type="PROSITE-ProRule" id="PRU00473"/>
    </source>
</evidence>
<dbReference type="GO" id="GO:0009279">
    <property type="term" value="C:cell outer membrane"/>
    <property type="evidence" value="ECO:0007669"/>
    <property type="project" value="UniProtKB-SubCell"/>
</dbReference>
<sequence>MKQRFFGTFLLVLTLLGACKSLQEKGTEQYLSGQYQYAIGTFSQILEEDPDNLEANEIVAESYRLSNRIENSAPYYQKLVEEDPSFNRYFFLGQSLKAQQKTEEAKEAFENAKAYTQDEALLARVQRELEAIKLAEGIANYWPYHELVNYRELNTPGPDYAPIVSENFLYFTSARQASGIYPATGMPYTKLFRTRAEDLRVDVSGIRTLPEFQNEEGLNQAAIAISPDGNTIIYARGNSTSPKDLPETALFASYFRGGGFTQPIWMPVNEDEFWWNSTPAFSPDGNTLYFASTRPGGFGGIDLYKATKLANGDFGNAVNLGPNINTPGNELFPRMAPDGKFFFASDGHPGYGKLDLFVAENDENGKQVIKNLGENINSPADDFGIFFTNYPKEGFLSSNREGGIGDDDIYYFVDKTPKPKIVNVLLNVTTQERVAGQANQVLPQARVVLYDGNNKQLGGDFSNTNGRVRFTLTPEADYTIIASKNGYFSKSIPYTTKGKTPDPSTLVQDVTNVTLDTTLVLDQLILDKSIILENIYYDLDKADIRADAAKELDKLVQILKDNPSIRIELSSHTDDRASDSYNLNLSQRRAQSAVDYIVSQGISRDRLVAKGYGETQLIIPNAQTEEEHQVNRRTEFKVIEIKE</sequence>
<dbReference type="SUPFAM" id="SSF49478">
    <property type="entry name" value="Cna protein B-type domain"/>
    <property type="match status" value="1"/>
</dbReference>
<protein>
    <submittedName>
        <fullName evidence="7">WD40-like Beta Propeller Repeat</fullName>
    </submittedName>
</protein>
<dbReference type="InterPro" id="IPR011990">
    <property type="entry name" value="TPR-like_helical_dom_sf"/>
</dbReference>
<evidence type="ECO:0000313" key="7">
    <source>
        <dbReference type="EMBL" id="SFO16465.1"/>
    </source>
</evidence>
<dbReference type="PANTHER" id="PTHR30329">
    <property type="entry name" value="STATOR ELEMENT OF FLAGELLAR MOTOR COMPLEX"/>
    <property type="match status" value="1"/>
</dbReference>
<dbReference type="SMART" id="SM00028">
    <property type="entry name" value="TPR"/>
    <property type="match status" value="2"/>
</dbReference>
<dbReference type="InterPro" id="IPR011659">
    <property type="entry name" value="WD40"/>
</dbReference>
<dbReference type="InterPro" id="IPR050330">
    <property type="entry name" value="Bact_OuterMem_StrucFunc"/>
</dbReference>
<dbReference type="InterPro" id="IPR006665">
    <property type="entry name" value="OmpA-like"/>
</dbReference>
<dbReference type="SUPFAM" id="SSF82171">
    <property type="entry name" value="DPP6 N-terminal domain-like"/>
    <property type="match status" value="1"/>
</dbReference>
<dbReference type="Pfam" id="PF07676">
    <property type="entry name" value="PD40"/>
    <property type="match status" value="3"/>
</dbReference>
<dbReference type="SUPFAM" id="SSF48452">
    <property type="entry name" value="TPR-like"/>
    <property type="match status" value="1"/>
</dbReference>
<dbReference type="PROSITE" id="PS51123">
    <property type="entry name" value="OMPA_2"/>
    <property type="match status" value="1"/>
</dbReference>
<evidence type="ECO:0000256" key="2">
    <source>
        <dbReference type="ARBA" id="ARBA00023136"/>
    </source>
</evidence>
<dbReference type="InterPro" id="IPR006664">
    <property type="entry name" value="OMP_bac"/>
</dbReference>
<feature type="repeat" description="TPR" evidence="4">
    <location>
        <begin position="19"/>
        <end position="52"/>
    </location>
</feature>
<dbReference type="STRING" id="226506.SAMN04488519_104125"/>
<dbReference type="Gene3D" id="3.30.1330.60">
    <property type="entry name" value="OmpA-like domain"/>
    <property type="match status" value="1"/>
</dbReference>
<gene>
    <name evidence="7" type="ORF">SAMN04488519_104125</name>
</gene>
<dbReference type="InterPro" id="IPR011042">
    <property type="entry name" value="6-blade_b-propeller_TolB-like"/>
</dbReference>
<dbReference type="InterPro" id="IPR019734">
    <property type="entry name" value="TPR_rpt"/>
</dbReference>
<dbReference type="RefSeq" id="WP_091652405.1">
    <property type="nucleotide sequence ID" value="NZ_FOVW01000004.1"/>
</dbReference>
<feature type="domain" description="OmpA-like" evidence="6">
    <location>
        <begin position="526"/>
        <end position="642"/>
    </location>
</feature>
<keyword evidence="2 5" id="KW-0472">Membrane</keyword>
<dbReference type="PRINTS" id="PR01021">
    <property type="entry name" value="OMPADOMAIN"/>
</dbReference>
<dbReference type="EMBL" id="FOVW01000004">
    <property type="protein sequence ID" value="SFO16465.1"/>
    <property type="molecule type" value="Genomic_DNA"/>
</dbReference>
<dbReference type="Pfam" id="PF00691">
    <property type="entry name" value="OmpA"/>
    <property type="match status" value="1"/>
</dbReference>
<dbReference type="PROSITE" id="PS50005">
    <property type="entry name" value="TPR"/>
    <property type="match status" value="1"/>
</dbReference>
<evidence type="ECO:0000256" key="3">
    <source>
        <dbReference type="ARBA" id="ARBA00023237"/>
    </source>
</evidence>
<dbReference type="Proteomes" id="UP000199564">
    <property type="component" value="Unassembled WGS sequence"/>
</dbReference>
<organism evidence="7 8">
    <name type="scientific">Algoriphagus ornithinivorans</name>
    <dbReference type="NCBI Taxonomy" id="226506"/>
    <lineage>
        <taxon>Bacteria</taxon>
        <taxon>Pseudomonadati</taxon>
        <taxon>Bacteroidota</taxon>
        <taxon>Cytophagia</taxon>
        <taxon>Cytophagales</taxon>
        <taxon>Cyclobacteriaceae</taxon>
        <taxon>Algoriphagus</taxon>
    </lineage>
</organism>
<evidence type="ECO:0000259" key="6">
    <source>
        <dbReference type="PROSITE" id="PS51123"/>
    </source>
</evidence>
<dbReference type="PANTHER" id="PTHR30329:SF21">
    <property type="entry name" value="LIPOPROTEIN YIAD-RELATED"/>
    <property type="match status" value="1"/>
</dbReference>